<evidence type="ECO:0000313" key="1">
    <source>
        <dbReference type="EMBL" id="GAH47732.1"/>
    </source>
</evidence>
<accession>X1FRW8</accession>
<dbReference type="PANTHER" id="PTHR37292:SF2">
    <property type="entry name" value="DUF262 DOMAIN-CONTAINING PROTEIN"/>
    <property type="match status" value="1"/>
</dbReference>
<protein>
    <submittedName>
        <fullName evidence="1">Uncharacterized protein</fullName>
    </submittedName>
</protein>
<dbReference type="AlphaFoldDB" id="X1FRW8"/>
<feature type="non-terminal residue" evidence="1">
    <location>
        <position position="1"/>
    </location>
</feature>
<name>X1FRW8_9ZZZZ</name>
<reference evidence="1" key="1">
    <citation type="journal article" date="2014" name="Front. Microbiol.">
        <title>High frequency of phylogenetically diverse reductive dehalogenase-homologous genes in deep subseafloor sedimentary metagenomes.</title>
        <authorList>
            <person name="Kawai M."/>
            <person name="Futagami T."/>
            <person name="Toyoda A."/>
            <person name="Takaki Y."/>
            <person name="Nishi S."/>
            <person name="Hori S."/>
            <person name="Arai W."/>
            <person name="Tsubouchi T."/>
            <person name="Morono Y."/>
            <person name="Uchiyama I."/>
            <person name="Ito T."/>
            <person name="Fujiyama A."/>
            <person name="Inagaki F."/>
            <person name="Takami H."/>
        </authorList>
    </citation>
    <scope>NUCLEOTIDE SEQUENCE</scope>
    <source>
        <strain evidence="1">Expedition CK06-06</strain>
    </source>
</reference>
<comment type="caution">
    <text evidence="1">The sequence shown here is derived from an EMBL/GenBank/DDBJ whole genome shotgun (WGS) entry which is preliminary data.</text>
</comment>
<sequence length="276" mass="32655">SVASGHAKFEGFYNVSEEKIKEALEKVKKALTYLLNLLHDKFYINSSAVYELKSEALLVPLIVYLANNNCEFKDERELKKFMYWFYNAMMWGRYTRRGKSSPLEQDVVTITREKTPESLIHNFEREVRYFDVKADNLEGAPVTSPFFNMTFIVSKSKGAVDWFTGNKLHTQMLGALYRLHRHHIFPREVLKKRGYYQDRDKKKLVNELANRGFLTERANKKIRSSEPKDYLKKVIAKYPRALEQQFVSEKEELWKVDNFQDFLRDKRQKIAKGINK</sequence>
<feature type="non-terminal residue" evidence="1">
    <location>
        <position position="276"/>
    </location>
</feature>
<dbReference type="PANTHER" id="PTHR37292">
    <property type="entry name" value="VNG6097C"/>
    <property type="match status" value="1"/>
</dbReference>
<dbReference type="EMBL" id="BARU01024168">
    <property type="protein sequence ID" value="GAH47732.1"/>
    <property type="molecule type" value="Genomic_DNA"/>
</dbReference>
<proteinExistence type="predicted"/>
<gene>
    <name evidence="1" type="ORF">S03H2_39131</name>
</gene>
<organism evidence="1">
    <name type="scientific">marine sediment metagenome</name>
    <dbReference type="NCBI Taxonomy" id="412755"/>
    <lineage>
        <taxon>unclassified sequences</taxon>
        <taxon>metagenomes</taxon>
        <taxon>ecological metagenomes</taxon>
    </lineage>
</organism>